<proteinExistence type="predicted"/>
<feature type="chain" id="PRO_5044596529" evidence="1">
    <location>
        <begin position="18"/>
        <end position="87"/>
    </location>
</feature>
<organism evidence="2">
    <name type="scientific">Heligmosomoides polygyrus</name>
    <name type="common">Parasitic roundworm</name>
    <dbReference type="NCBI Taxonomy" id="6339"/>
    <lineage>
        <taxon>Eukaryota</taxon>
        <taxon>Metazoa</taxon>
        <taxon>Ecdysozoa</taxon>
        <taxon>Nematoda</taxon>
        <taxon>Chromadorea</taxon>
        <taxon>Rhabditida</taxon>
        <taxon>Rhabditina</taxon>
        <taxon>Rhabditomorpha</taxon>
        <taxon>Strongyloidea</taxon>
        <taxon>Heligmosomidae</taxon>
        <taxon>Heligmosomoides</taxon>
    </lineage>
</organism>
<evidence type="ECO:0000313" key="2">
    <source>
        <dbReference type="EMBL" id="VDO68824.1"/>
    </source>
</evidence>
<sequence>MHHILLMFLLGACSALARPSKDVEMLVSSDYGPLDDALQDNENLEQELLRRFYNGARLRLHRKMDTFSMPIKRIPRIGGTIVMGRKK</sequence>
<evidence type="ECO:0000256" key="1">
    <source>
        <dbReference type="SAM" id="SignalP"/>
    </source>
</evidence>
<protein>
    <submittedName>
        <fullName evidence="4">Short neuropeptide F</fullName>
    </submittedName>
</protein>
<dbReference type="WBParaSite" id="HPBE_0000657501-mRNA-1">
    <property type="protein sequence ID" value="HPBE_0000657501-mRNA-1"/>
    <property type="gene ID" value="HPBE_0000657501"/>
</dbReference>
<keyword evidence="3" id="KW-1185">Reference proteome</keyword>
<accession>A0A3P7YC59</accession>
<reference evidence="2 3" key="1">
    <citation type="submission" date="2018-11" db="EMBL/GenBank/DDBJ databases">
        <authorList>
            <consortium name="Pathogen Informatics"/>
        </authorList>
    </citation>
    <scope>NUCLEOTIDE SEQUENCE [LARGE SCALE GENOMIC DNA]</scope>
</reference>
<evidence type="ECO:0000313" key="4">
    <source>
        <dbReference type="WBParaSite" id="HPBE_0000657501-mRNA-1"/>
    </source>
</evidence>
<dbReference type="Proteomes" id="UP000050761">
    <property type="component" value="Unassembled WGS sequence"/>
</dbReference>
<dbReference type="EMBL" id="UZAH01025694">
    <property type="protein sequence ID" value="VDO68824.1"/>
    <property type="molecule type" value="Genomic_DNA"/>
</dbReference>
<dbReference type="AlphaFoldDB" id="A0A3P7YC59"/>
<dbReference type="OrthoDB" id="5775355at2759"/>
<reference evidence="4" key="2">
    <citation type="submission" date="2019-09" db="UniProtKB">
        <authorList>
            <consortium name="WormBaseParasite"/>
        </authorList>
    </citation>
    <scope>IDENTIFICATION</scope>
</reference>
<gene>
    <name evidence="2" type="ORF">HPBE_LOCUS6576</name>
</gene>
<keyword evidence="1" id="KW-0732">Signal</keyword>
<evidence type="ECO:0000313" key="3">
    <source>
        <dbReference type="Proteomes" id="UP000050761"/>
    </source>
</evidence>
<name>A0A3P7YC59_HELPZ</name>
<feature type="signal peptide" evidence="1">
    <location>
        <begin position="1"/>
        <end position="17"/>
    </location>
</feature>